<gene>
    <name evidence="11" type="primary">rpoC2</name>
</gene>
<dbReference type="Gene3D" id="1.10.132.30">
    <property type="match status" value="1"/>
</dbReference>
<dbReference type="SUPFAM" id="SSF64484">
    <property type="entry name" value="beta and beta-prime subunits of DNA dependent RNA-polymerase"/>
    <property type="match status" value="2"/>
</dbReference>
<accession>A0A2P0QHT7</accession>
<evidence type="ECO:0000256" key="6">
    <source>
        <dbReference type="ARBA" id="ARBA00022723"/>
    </source>
</evidence>
<dbReference type="InterPro" id="IPR012756">
    <property type="entry name" value="DNA-dir_RpoC2_beta_pp"/>
</dbReference>
<dbReference type="GeneID" id="37276258"/>
<keyword evidence="8" id="KW-0804">Transcription</keyword>
<geneLocation type="chloroplast" evidence="11"/>
<evidence type="ECO:0000256" key="8">
    <source>
        <dbReference type="ARBA" id="ARBA00023163"/>
    </source>
</evidence>
<protein>
    <recommendedName>
        <fullName evidence="1">DNA-directed RNA polymerase</fullName>
        <ecNumber evidence="1">2.7.7.6</ecNumber>
    </recommendedName>
</protein>
<dbReference type="CDD" id="cd02655">
    <property type="entry name" value="RNAP_beta'_C"/>
    <property type="match status" value="1"/>
</dbReference>
<dbReference type="RefSeq" id="YP_009472684.1">
    <property type="nucleotide sequence ID" value="NC_037366.1"/>
</dbReference>
<evidence type="ECO:0000256" key="3">
    <source>
        <dbReference type="ARBA" id="ARBA00022640"/>
    </source>
</evidence>
<evidence type="ECO:0000313" key="11">
    <source>
        <dbReference type="EMBL" id="ARO74331.1"/>
    </source>
</evidence>
<dbReference type="GO" id="GO:0003899">
    <property type="term" value="F:DNA-directed RNA polymerase activity"/>
    <property type="evidence" value="ECO:0007669"/>
    <property type="project" value="UniProtKB-EC"/>
</dbReference>
<dbReference type="Gene3D" id="1.10.150.390">
    <property type="match status" value="1"/>
</dbReference>
<feature type="domain" description="RNA polymerase Rpb1" evidence="9">
    <location>
        <begin position="167"/>
        <end position="1147"/>
    </location>
</feature>
<dbReference type="InterPro" id="IPR007081">
    <property type="entry name" value="RNA_pol_Rpb1_5"/>
</dbReference>
<evidence type="ECO:0000256" key="7">
    <source>
        <dbReference type="ARBA" id="ARBA00022833"/>
    </source>
</evidence>
<reference evidence="11" key="1">
    <citation type="submission" date="2017-03" db="EMBL/GenBank/DDBJ databases">
        <title>Chloroplast genome evolution in siphonous green algae.</title>
        <authorList>
            <person name="Cremen M.C."/>
            <person name="Marcelino V.R."/>
            <person name="Verbruggen H."/>
        </authorList>
    </citation>
    <scope>NUCLEOTIDE SEQUENCE</scope>
</reference>
<evidence type="ECO:0000256" key="2">
    <source>
        <dbReference type="ARBA" id="ARBA00022478"/>
    </source>
</evidence>
<evidence type="ECO:0000256" key="1">
    <source>
        <dbReference type="ARBA" id="ARBA00012418"/>
    </source>
</evidence>
<dbReference type="GO" id="GO:0046872">
    <property type="term" value="F:metal ion binding"/>
    <property type="evidence" value="ECO:0007669"/>
    <property type="project" value="UniProtKB-KW"/>
</dbReference>
<dbReference type="PANTHER" id="PTHR19376:SF68">
    <property type="entry name" value="DNA-DIRECTED RNA POLYMERASE SUBUNIT BETA"/>
    <property type="match status" value="1"/>
</dbReference>
<dbReference type="Gene3D" id="1.10.1790.20">
    <property type="match status" value="1"/>
</dbReference>
<name>A0A2P0QHT7_9CHLO</name>
<dbReference type="InterPro" id="IPR045867">
    <property type="entry name" value="DNA-dir_RpoC_beta_prime"/>
</dbReference>
<keyword evidence="4" id="KW-0808">Transferase</keyword>
<dbReference type="InterPro" id="IPR042102">
    <property type="entry name" value="RNA_pol_Rpb1_3_sf"/>
</dbReference>
<keyword evidence="2" id="KW-0240">DNA-directed RNA polymerase</keyword>
<dbReference type="NCBIfam" id="TIGR02388">
    <property type="entry name" value="rpoC2_cyan"/>
    <property type="match status" value="1"/>
</dbReference>
<keyword evidence="7" id="KW-0862">Zinc</keyword>
<sequence length="1236" mass="144850">MIIFFDRCFEKKRLKQLLLWFYHEQGEYKTLKLLEKLKSLGFQYATQSGLSIGLEDLQLNLQKSEIMRLTEYEIQQIEVNTVNANITNFEKLQQMITIWINKSDAIKKKIIKNFKISKKLNPLYLMAFSGARGNMSQVRQLVGIRGLMSDPQGNILDFPIRSNFREGLTLTEYIISCYGARKGIVDTALRTATSGYLTRRLVDVAQHVFIERQNCETSNCIWIKTLYHDQKVLKSLNSRLIGRALAKNILIKKSQIQFAINSCITFSSSKKLTTVFNTIPIRSPLICDSLNSICQFCYGWNLASEKFVSLGEAIGVLAAQSIGEPGTQLTMRTFHTGGVFTGAAIEQIYSPCNGYISFSTLILGHLIRTSIGQIAFLTKQDSFFILKKKTNKFLFSLPTCSLIYIKQNEYVLKEQLLAQLQVSEPSMDQPTSTEQHTYTDYSGQIWFENITILQKRNLNSLIRQYTQTLGTIWIAKALYSEFRVNHPIRAQNLDLINESVSLQKFNILFQNLIIFSSKKCLFLKKIAQSNSKIQFIDFKTYLKYTHIYFKNKCYFFVYFKHNSPFLNLKLFTLLNAFKSNDFNNLKSSYFKILCKNFRTHNTYLPILFNAKSVYQQIIIKTKQKLFIRCYWKKGFIQTQYLFYNRNQIKHFVNYCTFKRFVFNTQNSQFGNYKPNVFNFDSIRALFYANVSIHSKYILFVFQILYRQNLKIVKTHMKIGKFLKIQSQSQRKFINCILNNRNNSHKSQIWYIFYELQKQNPIYKSINFQNLKIQIFYFIYLSKFYIKNQIYKNLNPRFSIQNKKIFSLQKVSLKNALIIIPKLKTIWKKSHKISIKKHSNHSNTFQNSTIFCFESLHFFFESYLIKKNRQFGEYIYLKILTKYNSKCDLLIYSTCLLWDVQIFNFTNFKSTQINTKCLFKIVKQKHFESKFKITLIYFTPIHTSEFLFQNSDNLIVFLNLNNFNTFQIQKRDFSLFLGQFFQITNKYYKSGITQPGLIYALTKTNVILRKAEPKLLSANGIVHVQHRTFVKENSHFFTMFYTYYRTGDIVQGIPKIEDFFEARHQFYNNPAFTNLQTRLIYLYNKYRTQYIHEKAVRKAILKIQTIIVEEVQTIYTLQGILISDKHIEIIVRQMTSKVRITSGGSTGLLVGELVDLLWIEKINCHLKANKIQYDPVILGITKTCLETNSFISAASFQETIRVLTQAAVQNKLDFICGLKENVILGHLIPVGTGFFSF</sequence>
<evidence type="ECO:0000256" key="4">
    <source>
        <dbReference type="ARBA" id="ARBA00022679"/>
    </source>
</evidence>
<dbReference type="GO" id="GO:0006351">
    <property type="term" value="P:DNA-templated transcription"/>
    <property type="evidence" value="ECO:0007669"/>
    <property type="project" value="InterPro"/>
</dbReference>
<dbReference type="Pfam" id="PF04998">
    <property type="entry name" value="RNA_pol_Rpb1_5"/>
    <property type="match status" value="1"/>
</dbReference>
<dbReference type="InterPro" id="IPR038120">
    <property type="entry name" value="Rpb1_funnel_sf"/>
</dbReference>
<dbReference type="GO" id="GO:0003677">
    <property type="term" value="F:DNA binding"/>
    <property type="evidence" value="ECO:0007669"/>
    <property type="project" value="InterPro"/>
</dbReference>
<keyword evidence="11" id="KW-0150">Chloroplast</keyword>
<evidence type="ECO:0000259" key="9">
    <source>
        <dbReference type="Pfam" id="PF04998"/>
    </source>
</evidence>
<organism evidence="11">
    <name type="scientific">Codium arenicola</name>
    <dbReference type="NCBI Taxonomy" id="1191365"/>
    <lineage>
        <taxon>Eukaryota</taxon>
        <taxon>Viridiplantae</taxon>
        <taxon>Chlorophyta</taxon>
        <taxon>core chlorophytes</taxon>
        <taxon>Ulvophyceae</taxon>
        <taxon>TCBD clade</taxon>
        <taxon>Bryopsidales</taxon>
        <taxon>Bryopsidineae</taxon>
        <taxon>Codiaceae</taxon>
        <taxon>Codium</taxon>
    </lineage>
</organism>
<dbReference type="EMBL" id="KY819066">
    <property type="protein sequence ID" value="ARO74331.1"/>
    <property type="molecule type" value="Genomic_DNA"/>
</dbReference>
<dbReference type="GO" id="GO:0000428">
    <property type="term" value="C:DNA-directed RNA polymerase complex"/>
    <property type="evidence" value="ECO:0007669"/>
    <property type="project" value="UniProtKB-KW"/>
</dbReference>
<dbReference type="Gene3D" id="1.10.274.100">
    <property type="entry name" value="RNA polymerase Rpb1, domain 3"/>
    <property type="match status" value="1"/>
</dbReference>
<dbReference type="AlphaFoldDB" id="A0A2P0QHT7"/>
<keyword evidence="3 11" id="KW-0934">Plastid</keyword>
<evidence type="ECO:0000256" key="5">
    <source>
        <dbReference type="ARBA" id="ARBA00022695"/>
    </source>
</evidence>
<keyword evidence="6" id="KW-0479">Metal-binding</keyword>
<evidence type="ECO:0000259" key="10">
    <source>
        <dbReference type="Pfam" id="PF05000"/>
    </source>
</evidence>
<dbReference type="EC" id="2.7.7.6" evidence="1"/>
<feature type="domain" description="RNA polymerase Rpb1" evidence="10">
    <location>
        <begin position="86"/>
        <end position="155"/>
    </location>
</feature>
<keyword evidence="5" id="KW-0548">Nucleotidyltransferase</keyword>
<proteinExistence type="predicted"/>
<dbReference type="InterPro" id="IPR007083">
    <property type="entry name" value="RNA_pol_Rpb1_4"/>
</dbReference>
<dbReference type="PANTHER" id="PTHR19376">
    <property type="entry name" value="DNA-DIRECTED RNA POLYMERASE"/>
    <property type="match status" value="1"/>
</dbReference>
<dbReference type="Pfam" id="PF05000">
    <property type="entry name" value="RNA_pol_Rpb1_4"/>
    <property type="match status" value="1"/>
</dbReference>